<dbReference type="Gene3D" id="1.10.3210.10">
    <property type="entry name" value="Hypothetical protein af1432"/>
    <property type="match status" value="1"/>
</dbReference>
<dbReference type="PROSITE" id="PS51833">
    <property type="entry name" value="HDOD"/>
    <property type="match status" value="1"/>
</dbReference>
<accession>A0ABW1TYJ9</accession>
<dbReference type="EMBL" id="JBHSRS010000074">
    <property type="protein sequence ID" value="MFC6282270.1"/>
    <property type="molecule type" value="Genomic_DNA"/>
</dbReference>
<proteinExistence type="predicted"/>
<feature type="domain" description="HDOD" evidence="1">
    <location>
        <begin position="196"/>
        <end position="382"/>
    </location>
</feature>
<dbReference type="InterPro" id="IPR013976">
    <property type="entry name" value="HDOD"/>
</dbReference>
<dbReference type="PANTHER" id="PTHR33525:SF4">
    <property type="entry name" value="CYCLIC DI-GMP PHOSPHODIESTERASE CDGJ"/>
    <property type="match status" value="1"/>
</dbReference>
<reference evidence="3" key="1">
    <citation type="journal article" date="2019" name="Int. J. Syst. Evol. Microbiol.">
        <title>The Global Catalogue of Microorganisms (GCM) 10K type strain sequencing project: providing services to taxonomists for standard genome sequencing and annotation.</title>
        <authorList>
            <consortium name="The Broad Institute Genomics Platform"/>
            <consortium name="The Broad Institute Genome Sequencing Center for Infectious Disease"/>
            <person name="Wu L."/>
            <person name="Ma J."/>
        </authorList>
    </citation>
    <scope>NUCLEOTIDE SEQUENCE [LARGE SCALE GENOMIC DNA]</scope>
    <source>
        <strain evidence="3">CCUG 39402</strain>
    </source>
</reference>
<comment type="caution">
    <text evidence="2">The sequence shown here is derived from an EMBL/GenBank/DDBJ whole genome shotgun (WGS) entry which is preliminary data.</text>
</comment>
<organism evidence="2 3">
    <name type="scientific">Polaromonas aquatica</name>
    <dbReference type="NCBI Taxonomy" id="332657"/>
    <lineage>
        <taxon>Bacteria</taxon>
        <taxon>Pseudomonadati</taxon>
        <taxon>Pseudomonadota</taxon>
        <taxon>Betaproteobacteria</taxon>
        <taxon>Burkholderiales</taxon>
        <taxon>Comamonadaceae</taxon>
        <taxon>Polaromonas</taxon>
    </lineage>
</organism>
<dbReference type="Proteomes" id="UP001596270">
    <property type="component" value="Unassembled WGS sequence"/>
</dbReference>
<sequence length="398" mass="42973">MPENKYLARAPLLDPQQQVKGYKLAWQKAAADDVASEADTAQLLQLVAERVAAAELGLLFLDARLSALSSGALNALPPKTTVLMLPQEDVGDAEALPLAVSLREQGFGLALCGADPACMSAEEAPLSFLTHFEVSLAQPGLPELISQAKYAKPPFSLLVQGIPDWQAFDACAALGLNGFFGNLCLVPRKPGQVKAMSPQTVLLLQLMQMVQENVDIRHLEKVLKRDPALSYKLFRYINSASFGIEVEIQSLRHAVAMLGYKPLFRWLSVLLALTSTEGFSPALLQAAIVRGRFAELLGQGLLSKGEAENLFVVGMFSLLDQLLGVPIQEVFKQILLPDAIAQALLTRGGVYGPFLSLAEACEQPHDGASKFADALFMTSTRVNQAHLSALAWAQNLKL</sequence>
<evidence type="ECO:0000313" key="3">
    <source>
        <dbReference type="Proteomes" id="UP001596270"/>
    </source>
</evidence>
<protein>
    <submittedName>
        <fullName evidence="2">EAL and HDOD domain-containing protein</fullName>
    </submittedName>
</protein>
<dbReference type="SUPFAM" id="SSF109604">
    <property type="entry name" value="HD-domain/PDEase-like"/>
    <property type="match status" value="1"/>
</dbReference>
<name>A0ABW1TYJ9_9BURK</name>
<dbReference type="InterPro" id="IPR014408">
    <property type="entry name" value="dGMP_Pdiesterase_EAL/HD-GYP"/>
</dbReference>
<keyword evidence="3" id="KW-1185">Reference proteome</keyword>
<dbReference type="Pfam" id="PF08668">
    <property type="entry name" value="HDOD"/>
    <property type="match status" value="1"/>
</dbReference>
<dbReference type="PANTHER" id="PTHR33525">
    <property type="match status" value="1"/>
</dbReference>
<evidence type="ECO:0000259" key="1">
    <source>
        <dbReference type="PROSITE" id="PS51833"/>
    </source>
</evidence>
<gene>
    <name evidence="2" type="ORF">ACFQND_13660</name>
</gene>
<evidence type="ECO:0000313" key="2">
    <source>
        <dbReference type="EMBL" id="MFC6282270.1"/>
    </source>
</evidence>
<dbReference type="PIRSF" id="PIRSF003180">
    <property type="entry name" value="DiGMPpdiest_YuxH"/>
    <property type="match status" value="1"/>
</dbReference>
<dbReference type="RefSeq" id="WP_371438289.1">
    <property type="nucleotide sequence ID" value="NZ_JBHSRS010000074.1"/>
</dbReference>
<dbReference type="InterPro" id="IPR052340">
    <property type="entry name" value="RNase_Y/CdgJ"/>
</dbReference>